<evidence type="ECO:0008006" key="3">
    <source>
        <dbReference type="Google" id="ProtNLM"/>
    </source>
</evidence>
<organism evidence="1 2">
    <name type="scientific">Cymbomonas tetramitiformis</name>
    <dbReference type="NCBI Taxonomy" id="36881"/>
    <lineage>
        <taxon>Eukaryota</taxon>
        <taxon>Viridiplantae</taxon>
        <taxon>Chlorophyta</taxon>
        <taxon>Pyramimonadophyceae</taxon>
        <taxon>Pyramimonadales</taxon>
        <taxon>Pyramimonadaceae</taxon>
        <taxon>Cymbomonas</taxon>
    </lineage>
</organism>
<sequence>MDEDVKEQLLQRLRAERDIRTSGLRHSQAQDLCRERFGFSLRTGASTIKNGGKGVFLSGHCPESTILTLYPGSVYNVEKLTSLVPGAGFDDDLQPELPSFMFQNHYLLNMGPSATLDAPAGILIDGSMHSPSSQLLLELAQRESSRHGASVVDVSWISHNPSNLTQMNRITAPLEVARNTDETESEFTFPSSMALGSLINHSYHLEERSCRFQCFLLSDEEYLDLIPSINVSGLPPTPRVVVCVLATTCISTEEGQEMELFTDYGQDPLSLGIDLGYAGRQTFD</sequence>
<dbReference type="EMBL" id="LGRX02002121">
    <property type="protein sequence ID" value="KAK3284825.1"/>
    <property type="molecule type" value="Genomic_DNA"/>
</dbReference>
<name>A0AAE0LHE0_9CHLO</name>
<comment type="caution">
    <text evidence="1">The sequence shown here is derived from an EMBL/GenBank/DDBJ whole genome shotgun (WGS) entry which is preliminary data.</text>
</comment>
<evidence type="ECO:0000313" key="2">
    <source>
        <dbReference type="Proteomes" id="UP001190700"/>
    </source>
</evidence>
<reference evidence="1 2" key="1">
    <citation type="journal article" date="2015" name="Genome Biol. Evol.">
        <title>Comparative Genomics of a Bacterivorous Green Alga Reveals Evolutionary Causalities and Consequences of Phago-Mixotrophic Mode of Nutrition.</title>
        <authorList>
            <person name="Burns J.A."/>
            <person name="Paasch A."/>
            <person name="Narechania A."/>
            <person name="Kim E."/>
        </authorList>
    </citation>
    <scope>NUCLEOTIDE SEQUENCE [LARGE SCALE GENOMIC DNA]</scope>
    <source>
        <strain evidence="1 2">PLY_AMNH</strain>
    </source>
</reference>
<proteinExistence type="predicted"/>
<gene>
    <name evidence="1" type="ORF">CYMTET_7541</name>
</gene>
<dbReference type="AlphaFoldDB" id="A0AAE0LHE0"/>
<dbReference type="Proteomes" id="UP001190700">
    <property type="component" value="Unassembled WGS sequence"/>
</dbReference>
<keyword evidence="2" id="KW-1185">Reference proteome</keyword>
<protein>
    <recommendedName>
        <fullName evidence="3">SET domain-containing protein</fullName>
    </recommendedName>
</protein>
<evidence type="ECO:0000313" key="1">
    <source>
        <dbReference type="EMBL" id="KAK3284825.1"/>
    </source>
</evidence>
<accession>A0AAE0LHE0</accession>